<dbReference type="GO" id="GO:0016829">
    <property type="term" value="F:lyase activity"/>
    <property type="evidence" value="ECO:0007669"/>
    <property type="project" value="UniProtKB-KW"/>
</dbReference>
<keyword evidence="4 6" id="KW-0460">Magnesium</keyword>
<dbReference type="SUPFAM" id="SSF51621">
    <property type="entry name" value="Phosphoenolpyruvate/pyruvate domain"/>
    <property type="match status" value="1"/>
</dbReference>
<evidence type="ECO:0000256" key="5">
    <source>
        <dbReference type="PIRSR" id="PIRSR015582-1"/>
    </source>
</evidence>
<dbReference type="InterPro" id="IPR011206">
    <property type="entry name" value="Citrate_lyase_beta/mcl1/mcl2"/>
</dbReference>
<accession>A0A4R6AQB9</accession>
<comment type="caution">
    <text evidence="8">The sequence shown here is derived from an EMBL/GenBank/DDBJ whole genome shotgun (WGS) entry which is preliminary data.</text>
</comment>
<evidence type="ECO:0000259" key="7">
    <source>
        <dbReference type="Pfam" id="PF03328"/>
    </source>
</evidence>
<evidence type="ECO:0000256" key="4">
    <source>
        <dbReference type="ARBA" id="ARBA00022842"/>
    </source>
</evidence>
<dbReference type="InterPro" id="IPR005000">
    <property type="entry name" value="Aldolase/citrate-lyase_domain"/>
</dbReference>
<organism evidence="8 9">
    <name type="scientific">Meridianimarinicoccus aquatilis</name>
    <dbReference type="NCBI Taxonomy" id="2552766"/>
    <lineage>
        <taxon>Bacteria</taxon>
        <taxon>Pseudomonadati</taxon>
        <taxon>Pseudomonadota</taxon>
        <taxon>Alphaproteobacteria</taxon>
        <taxon>Rhodobacterales</taxon>
        <taxon>Paracoccaceae</taxon>
        <taxon>Meridianimarinicoccus</taxon>
    </lineage>
</organism>
<evidence type="ECO:0000256" key="6">
    <source>
        <dbReference type="PIRSR" id="PIRSR015582-2"/>
    </source>
</evidence>
<evidence type="ECO:0000313" key="9">
    <source>
        <dbReference type="Proteomes" id="UP000294562"/>
    </source>
</evidence>
<comment type="similarity">
    <text evidence="2">Belongs to the HpcH/HpaI aldolase family.</text>
</comment>
<dbReference type="GO" id="GO:0000287">
    <property type="term" value="F:magnesium ion binding"/>
    <property type="evidence" value="ECO:0007669"/>
    <property type="project" value="TreeGrafter"/>
</dbReference>
<dbReference type="PANTHER" id="PTHR32308:SF0">
    <property type="entry name" value="HPCH_HPAI ALDOLASE_CITRATE LYASE DOMAIN-CONTAINING PROTEIN"/>
    <property type="match status" value="1"/>
</dbReference>
<protein>
    <submittedName>
        <fullName evidence="8">CoA ester lyase</fullName>
    </submittedName>
</protein>
<dbReference type="RefSeq" id="WP_133343707.1">
    <property type="nucleotide sequence ID" value="NZ_SMZO01000041.1"/>
</dbReference>
<dbReference type="OrthoDB" id="9800547at2"/>
<gene>
    <name evidence="8" type="ORF">E2L05_15025</name>
</gene>
<evidence type="ECO:0000256" key="2">
    <source>
        <dbReference type="ARBA" id="ARBA00005568"/>
    </source>
</evidence>
<dbReference type="InterPro" id="IPR015813">
    <property type="entry name" value="Pyrv/PenolPyrv_kinase-like_dom"/>
</dbReference>
<keyword evidence="9" id="KW-1185">Reference proteome</keyword>
<name>A0A4R6AQB9_9RHOB</name>
<comment type="cofactor">
    <cofactor evidence="1">
        <name>Mg(2+)</name>
        <dbReference type="ChEBI" id="CHEBI:18420"/>
    </cofactor>
</comment>
<dbReference type="Pfam" id="PF03328">
    <property type="entry name" value="HpcH_HpaI"/>
    <property type="match status" value="1"/>
</dbReference>
<evidence type="ECO:0000256" key="3">
    <source>
        <dbReference type="ARBA" id="ARBA00022723"/>
    </source>
</evidence>
<feature type="binding site" evidence="6">
    <location>
        <position position="159"/>
    </location>
    <ligand>
        <name>Mg(2+)</name>
        <dbReference type="ChEBI" id="CHEBI:18420"/>
    </ligand>
</feature>
<feature type="domain" description="HpcH/HpaI aldolase/citrate lyase" evidence="7">
    <location>
        <begin position="9"/>
        <end position="227"/>
    </location>
</feature>
<keyword evidence="3 6" id="KW-0479">Metal-binding</keyword>
<dbReference type="PANTHER" id="PTHR32308">
    <property type="entry name" value="LYASE BETA SUBUNIT, PUTATIVE (AFU_ORTHOLOGUE AFUA_4G13030)-RELATED"/>
    <property type="match status" value="1"/>
</dbReference>
<feature type="binding site" evidence="6">
    <location>
        <position position="132"/>
    </location>
    <ligand>
        <name>Mg(2+)</name>
        <dbReference type="ChEBI" id="CHEBI:18420"/>
    </ligand>
</feature>
<keyword evidence="8" id="KW-0456">Lyase</keyword>
<dbReference type="EMBL" id="SMZO01000041">
    <property type="protein sequence ID" value="TDL85624.1"/>
    <property type="molecule type" value="Genomic_DNA"/>
</dbReference>
<proteinExistence type="inferred from homology"/>
<sequence length="302" mass="32583">MTHPLPLWRSILFVPVLNDKFLRGAPKRRADCIQLDLEDAIPPDQKDAARLKVAEAADTLVENGCDVIVRINRSFRLAVPDIEASVRASVSALTLPKVPNAAHVQSIAEIVEEIERERGIEIGHTLFVVMIETAEALEQMVEIAEASPRVVGLIVGAEDLAVSMGMDPTHQALLVPNVRAVAAARAARCLPLGFVGSVAGYSDLDEYRTLIREARSLGFAGAFAIHPDQVDILNQEFSPSEADIDHATRLVAAFEAALAQGRGAVSFGGKMIDLPVVERAKSVLEARNRISEMAHAPRGVAR</sequence>
<evidence type="ECO:0000256" key="1">
    <source>
        <dbReference type="ARBA" id="ARBA00001946"/>
    </source>
</evidence>
<dbReference type="PIRSF" id="PIRSF015582">
    <property type="entry name" value="Cit_lyase_B"/>
    <property type="match status" value="1"/>
</dbReference>
<dbReference type="InterPro" id="IPR040442">
    <property type="entry name" value="Pyrv_kinase-like_dom_sf"/>
</dbReference>
<dbReference type="AlphaFoldDB" id="A0A4R6AQB9"/>
<feature type="binding site" evidence="5">
    <location>
        <position position="132"/>
    </location>
    <ligand>
        <name>substrate</name>
    </ligand>
</feature>
<evidence type="ECO:0000313" key="8">
    <source>
        <dbReference type="EMBL" id="TDL85624.1"/>
    </source>
</evidence>
<feature type="binding site" evidence="5">
    <location>
        <position position="70"/>
    </location>
    <ligand>
        <name>substrate</name>
    </ligand>
</feature>
<dbReference type="Proteomes" id="UP000294562">
    <property type="component" value="Unassembled WGS sequence"/>
</dbReference>
<dbReference type="Gene3D" id="3.20.20.60">
    <property type="entry name" value="Phosphoenolpyruvate-binding domains"/>
    <property type="match status" value="1"/>
</dbReference>
<dbReference type="GO" id="GO:0006107">
    <property type="term" value="P:oxaloacetate metabolic process"/>
    <property type="evidence" value="ECO:0007669"/>
    <property type="project" value="TreeGrafter"/>
</dbReference>
<reference evidence="8 9" key="1">
    <citation type="submission" date="2019-03" db="EMBL/GenBank/DDBJ databases">
        <title>Rhodobacteraceae bacterium SM1902, a new member of the family Rhodobacteraceae isolated from Yantai.</title>
        <authorList>
            <person name="Sun Y."/>
        </authorList>
    </citation>
    <scope>NUCLEOTIDE SEQUENCE [LARGE SCALE GENOMIC DNA]</scope>
    <source>
        <strain evidence="8 9">SM1902</strain>
    </source>
</reference>